<dbReference type="OrthoDB" id="69646at2759"/>
<feature type="disulfide bond" evidence="7">
    <location>
        <begin position="541"/>
        <end position="551"/>
    </location>
</feature>
<dbReference type="PROSITE" id="PS00022">
    <property type="entry name" value="EGF_1"/>
    <property type="match status" value="1"/>
</dbReference>
<comment type="caution">
    <text evidence="12">The sequence shown here is derived from an EMBL/GenBank/DDBJ whole genome shotgun (WGS) entry which is preliminary data.</text>
</comment>
<dbReference type="PANTHER" id="PTHR14319">
    <property type="entry name" value="FIVE-SPAN TRANSMEMBRANE PROTEIN M83"/>
    <property type="match status" value="1"/>
</dbReference>
<protein>
    <submittedName>
        <fullName evidence="12">Putative EGF-like domain-containing protein</fullName>
    </submittedName>
</protein>
<feature type="transmembrane region" description="Helical" evidence="9">
    <location>
        <begin position="756"/>
        <end position="777"/>
    </location>
</feature>
<organism evidence="12 13">
    <name type="scientific">Rosa chinensis</name>
    <name type="common">China rose</name>
    <dbReference type="NCBI Taxonomy" id="74649"/>
    <lineage>
        <taxon>Eukaryota</taxon>
        <taxon>Viridiplantae</taxon>
        <taxon>Streptophyta</taxon>
        <taxon>Embryophyta</taxon>
        <taxon>Tracheophyta</taxon>
        <taxon>Spermatophyta</taxon>
        <taxon>Magnoliopsida</taxon>
        <taxon>eudicotyledons</taxon>
        <taxon>Gunneridae</taxon>
        <taxon>Pentapetalae</taxon>
        <taxon>rosids</taxon>
        <taxon>fabids</taxon>
        <taxon>Rosales</taxon>
        <taxon>Rosaceae</taxon>
        <taxon>Rosoideae</taxon>
        <taxon>Rosoideae incertae sedis</taxon>
        <taxon>Rosa</taxon>
    </lineage>
</organism>
<dbReference type="Proteomes" id="UP000238479">
    <property type="component" value="Chromosome 1"/>
</dbReference>
<keyword evidence="10" id="KW-0732">Signal</keyword>
<evidence type="ECO:0000256" key="3">
    <source>
        <dbReference type="ARBA" id="ARBA00022475"/>
    </source>
</evidence>
<dbReference type="Gramene" id="PRQ58211">
    <property type="protein sequence ID" value="PRQ58211"/>
    <property type="gene ID" value="RchiOBHm_Chr1g0356801"/>
</dbReference>
<feature type="transmembrane region" description="Helical" evidence="9">
    <location>
        <begin position="698"/>
        <end position="715"/>
    </location>
</feature>
<gene>
    <name evidence="12" type="ORF">RchiOBHm_Chr1g0356801</name>
</gene>
<feature type="disulfide bond" evidence="7">
    <location>
        <begin position="568"/>
        <end position="577"/>
    </location>
</feature>
<evidence type="ECO:0000256" key="2">
    <source>
        <dbReference type="ARBA" id="ARBA00005542"/>
    </source>
</evidence>
<feature type="signal peptide" evidence="10">
    <location>
        <begin position="1"/>
        <end position="30"/>
    </location>
</feature>
<dbReference type="STRING" id="74649.A0A2P6SHQ6"/>
<evidence type="ECO:0000256" key="9">
    <source>
        <dbReference type="SAM" id="Phobius"/>
    </source>
</evidence>
<keyword evidence="7" id="KW-1015">Disulfide bond</keyword>
<evidence type="ECO:0000256" key="6">
    <source>
        <dbReference type="ARBA" id="ARBA00023136"/>
    </source>
</evidence>
<evidence type="ECO:0000313" key="12">
    <source>
        <dbReference type="EMBL" id="PRQ58211.1"/>
    </source>
</evidence>
<feature type="compositionally biased region" description="Polar residues" evidence="8">
    <location>
        <begin position="814"/>
        <end position="827"/>
    </location>
</feature>
<evidence type="ECO:0000256" key="4">
    <source>
        <dbReference type="ARBA" id="ARBA00022692"/>
    </source>
</evidence>
<comment type="subcellular location">
    <subcellularLocation>
        <location evidence="1">Cell membrane</location>
        <topology evidence="1">Multi-pass membrane protein</topology>
    </subcellularLocation>
</comment>
<feature type="transmembrane region" description="Helical" evidence="9">
    <location>
        <begin position="675"/>
        <end position="692"/>
    </location>
</feature>
<feature type="transmembrane region" description="Helical" evidence="9">
    <location>
        <begin position="651"/>
        <end position="668"/>
    </location>
</feature>
<reference evidence="12 13" key="1">
    <citation type="journal article" date="2018" name="Nat. Genet.">
        <title>The Rosa genome provides new insights in the design of modern roses.</title>
        <authorList>
            <person name="Bendahmane M."/>
        </authorList>
    </citation>
    <scope>NUCLEOTIDE SEQUENCE [LARGE SCALE GENOMIC DNA]</scope>
    <source>
        <strain evidence="13">cv. Old Blush</strain>
    </source>
</reference>
<feature type="chain" id="PRO_5015151466" evidence="10">
    <location>
        <begin position="31"/>
        <end position="843"/>
    </location>
</feature>
<sequence>MVSNSILCSSPSMNLGLFLLFISLFGHCYSYDELGPSTNSFTVSSFSYPPTLLKNSNFRYIRVELPPWFSSMSIAMNSNVDLGHVNIEKVPKITMPLICFREGSPPLPDVNTSLTDSGHQVLVPFYDGSLKATQALQSAEQCYLMQKNFTVKLTNEQISPGVWYLGLFNGIGPTRTQSKMINRGSQYTFSANITVEGCKTETMWGQYCNQTIYPLSCSLSGSYNPAENSSEANLYNSTMGYGISCKNDFETSCQGDGEPKFYSLDVVGISQELNIVATDVWLNETLSNNTKNGSDINLMCFARHGAIPSESLHDYSSNINNNPLVINFPKVGRWYITVLPVNLSKVLGGSLDTSIKVCYSMESKLLECPLGKAGANCTWETYTLQTVLRKGSGFFESYYLPDGGKVSSDSANFPLDSLVTNTSIGEKPDNTWTYFALDIPRGAAGGNMHIRLTSDTKINYEVYTRFGGLPSLTSWDYYYANRTSNSVGSMFFNLYNSSEDKVDFHVLYVREGTWSFGLKHLDTTSIASKVQTTMSLSLERCPRRCSSHGKCENVLDASGLTSYSYCSCDRDHGGFDCSIEIVSHHGHIWQSIFLIASNAAAALPAFYSLRQKAWSEWVIYTSSGIASGIYHACDVGTWCPLDFNTLQFMDFWLSFMAVVSTFVYLATMDEAHKRAVLTAVAIFTALMAVTKATRTSNIAIVMSIGISALLLGWLIELTTKYRSFSFPVGFSLNIIERFQGVRGWLKDLIKTVFKRFRWGFVLAGSTTLAMAAISWTLESTETYWIWHSLWHVTIYTSSFFFLCSKASTESTENTVDTSIVDTESQRPPNGAYELTRQDSFPRS</sequence>
<proteinExistence type="inferred from homology"/>
<dbReference type="GO" id="GO:0005886">
    <property type="term" value="C:plasma membrane"/>
    <property type="evidence" value="ECO:0007669"/>
    <property type="project" value="UniProtKB-SubCell"/>
</dbReference>
<keyword evidence="13" id="KW-1185">Reference proteome</keyword>
<evidence type="ECO:0000256" key="10">
    <source>
        <dbReference type="SAM" id="SignalP"/>
    </source>
</evidence>
<dbReference type="EMBL" id="PDCK01000039">
    <property type="protein sequence ID" value="PRQ58211.1"/>
    <property type="molecule type" value="Genomic_DNA"/>
</dbReference>
<evidence type="ECO:0000259" key="11">
    <source>
        <dbReference type="PROSITE" id="PS50026"/>
    </source>
</evidence>
<evidence type="ECO:0000313" key="13">
    <source>
        <dbReference type="Proteomes" id="UP000238479"/>
    </source>
</evidence>
<feature type="domain" description="EGF-like" evidence="11">
    <location>
        <begin position="537"/>
        <end position="578"/>
    </location>
</feature>
<accession>A0A2P6SHQ6</accession>
<dbReference type="PROSITE" id="PS50026">
    <property type="entry name" value="EGF_3"/>
    <property type="match status" value="1"/>
</dbReference>
<dbReference type="Pfam" id="PF12036">
    <property type="entry name" value="DUF3522"/>
    <property type="match status" value="1"/>
</dbReference>
<evidence type="ECO:0000256" key="1">
    <source>
        <dbReference type="ARBA" id="ARBA00004651"/>
    </source>
</evidence>
<dbReference type="InterPro" id="IPR000742">
    <property type="entry name" value="EGF"/>
</dbReference>
<keyword evidence="4 9" id="KW-0812">Transmembrane</keyword>
<dbReference type="InterPro" id="IPR021910">
    <property type="entry name" value="NGX6/PGAP6/MYMK"/>
</dbReference>
<feature type="region of interest" description="Disordered" evidence="8">
    <location>
        <begin position="814"/>
        <end position="843"/>
    </location>
</feature>
<dbReference type="OMA" id="FSLEWQV"/>
<evidence type="ECO:0000256" key="7">
    <source>
        <dbReference type="PROSITE-ProRule" id="PRU00076"/>
    </source>
</evidence>
<keyword evidence="5 9" id="KW-1133">Transmembrane helix</keyword>
<dbReference type="PANTHER" id="PTHR14319:SF3">
    <property type="entry name" value="TRANSMEMBRANE PROTEIN-LIKE PROTEIN"/>
    <property type="match status" value="1"/>
</dbReference>
<dbReference type="AlphaFoldDB" id="A0A2P6SHQ6"/>
<comment type="similarity">
    <text evidence="2">Belongs to the TMEM8 family.</text>
</comment>
<keyword evidence="3" id="KW-1003">Cell membrane</keyword>
<feature type="transmembrane region" description="Helical" evidence="9">
    <location>
        <begin position="783"/>
        <end position="803"/>
    </location>
</feature>
<name>A0A2P6SHQ6_ROSCH</name>
<comment type="caution">
    <text evidence="7">Lacks conserved residue(s) required for the propagation of feature annotation.</text>
</comment>
<evidence type="ECO:0000256" key="5">
    <source>
        <dbReference type="ARBA" id="ARBA00022989"/>
    </source>
</evidence>
<keyword evidence="6 9" id="KW-0472">Membrane</keyword>
<keyword evidence="7" id="KW-0245">EGF-like domain</keyword>
<evidence type="ECO:0000256" key="8">
    <source>
        <dbReference type="SAM" id="MobiDB-lite"/>
    </source>
</evidence>